<dbReference type="OMA" id="HYIICEQ"/>
<accession>A0A1Y2MCK0</accession>
<dbReference type="PANTHER" id="PTHR37017:SF13">
    <property type="entry name" value="AB HYDROLASE-1 DOMAIN-CONTAINING PROTEIN"/>
    <property type="match status" value="1"/>
</dbReference>
<evidence type="ECO:0000313" key="2">
    <source>
        <dbReference type="EMBL" id="OSS53790.1"/>
    </source>
</evidence>
<protein>
    <recommendedName>
        <fullName evidence="1">AB hydrolase-1 domain-containing protein</fullName>
    </recommendedName>
</protein>
<dbReference type="Gene3D" id="3.40.50.1820">
    <property type="entry name" value="alpha/beta hydrolase"/>
    <property type="match status" value="1"/>
</dbReference>
<gene>
    <name evidence="2" type="ORF">B5807_00929</name>
</gene>
<dbReference type="InterPro" id="IPR029058">
    <property type="entry name" value="AB_hydrolase_fold"/>
</dbReference>
<dbReference type="SUPFAM" id="SSF53474">
    <property type="entry name" value="alpha/beta-Hydrolases"/>
    <property type="match status" value="1"/>
</dbReference>
<dbReference type="InterPro" id="IPR052897">
    <property type="entry name" value="Sec-Metab_Biosynth_Hydrolase"/>
</dbReference>
<dbReference type="AlphaFoldDB" id="A0A1Y2MCK0"/>
<dbReference type="Proteomes" id="UP000193240">
    <property type="component" value="Unassembled WGS sequence"/>
</dbReference>
<proteinExistence type="predicted"/>
<dbReference type="Pfam" id="PF12697">
    <property type="entry name" value="Abhydrolase_6"/>
    <property type="match status" value="1"/>
</dbReference>
<organism evidence="2 3">
    <name type="scientific">Epicoccum nigrum</name>
    <name type="common">Soil fungus</name>
    <name type="synonym">Epicoccum purpurascens</name>
    <dbReference type="NCBI Taxonomy" id="105696"/>
    <lineage>
        <taxon>Eukaryota</taxon>
        <taxon>Fungi</taxon>
        <taxon>Dikarya</taxon>
        <taxon>Ascomycota</taxon>
        <taxon>Pezizomycotina</taxon>
        <taxon>Dothideomycetes</taxon>
        <taxon>Pleosporomycetidae</taxon>
        <taxon>Pleosporales</taxon>
        <taxon>Pleosporineae</taxon>
        <taxon>Didymellaceae</taxon>
        <taxon>Epicoccum</taxon>
    </lineage>
</organism>
<dbReference type="PANTHER" id="PTHR37017">
    <property type="entry name" value="AB HYDROLASE-1 DOMAIN-CONTAINING PROTEIN-RELATED"/>
    <property type="match status" value="1"/>
</dbReference>
<dbReference type="EMBL" id="KZ107838">
    <property type="protein sequence ID" value="OSS53790.1"/>
    <property type="molecule type" value="Genomic_DNA"/>
</dbReference>
<keyword evidence="3" id="KW-1185">Reference proteome</keyword>
<dbReference type="STRING" id="105696.A0A1Y2MCK0"/>
<name>A0A1Y2MCK0_EPING</name>
<sequence>MSPTKPTIVIIPGSFSAHGAYDPFLALLRAEGFTAVAVNLPSTQKRMPLPPATLKDDAALVRGVVGALVAENEGTEVVILAHSYGGTVATEALAGLGVQEGKKGGVRRLVFLSAVAPKVGETQIQAMKLDEAFLPAAVEGYMHIDPVIMAGAVCNDLPYVQAYENVLKLPHHSAPSFKEEVTQASYKDIPLTYIFCERDFVINPETQQRFIDTVEEVSGKKVDVKKIDAGHCPNWSRPQELLKLVTEAAVL</sequence>
<dbReference type="InterPro" id="IPR000073">
    <property type="entry name" value="AB_hydrolase_1"/>
</dbReference>
<reference evidence="2 3" key="1">
    <citation type="journal article" date="2017" name="Genome Announc.">
        <title>Genome sequence of the saprophytic ascomycete Epicoccum nigrum ICMP 19927 strain isolated from New Zealand.</title>
        <authorList>
            <person name="Fokin M."/>
            <person name="Fleetwood D."/>
            <person name="Weir B.S."/>
            <person name="Villas-Boas S.G."/>
        </authorList>
    </citation>
    <scope>NUCLEOTIDE SEQUENCE [LARGE SCALE GENOMIC DNA]</scope>
    <source>
        <strain evidence="2 3">ICMP 19927</strain>
    </source>
</reference>
<dbReference type="InParanoid" id="A0A1Y2MCK0"/>
<feature type="domain" description="AB hydrolase-1" evidence="1">
    <location>
        <begin position="8"/>
        <end position="242"/>
    </location>
</feature>
<evidence type="ECO:0000259" key="1">
    <source>
        <dbReference type="Pfam" id="PF12697"/>
    </source>
</evidence>
<evidence type="ECO:0000313" key="3">
    <source>
        <dbReference type="Proteomes" id="UP000193240"/>
    </source>
</evidence>